<evidence type="ECO:0000313" key="1">
    <source>
        <dbReference type="EMBL" id="KAK4108534.1"/>
    </source>
</evidence>
<dbReference type="EMBL" id="MU853362">
    <property type="protein sequence ID" value="KAK4108534.1"/>
    <property type="molecule type" value="Genomic_DNA"/>
</dbReference>
<gene>
    <name evidence="1" type="ORF">N656DRAFT_423203</name>
</gene>
<accession>A0AAN6QE81</accession>
<keyword evidence="2" id="KW-1185">Reference proteome</keyword>
<dbReference type="RefSeq" id="XP_064666104.1">
    <property type="nucleotide sequence ID" value="XM_064809601.1"/>
</dbReference>
<protein>
    <submittedName>
        <fullName evidence="1">Uncharacterized protein</fullName>
    </submittedName>
</protein>
<reference evidence="1" key="2">
    <citation type="submission" date="2023-05" db="EMBL/GenBank/DDBJ databases">
        <authorList>
            <consortium name="Lawrence Berkeley National Laboratory"/>
            <person name="Steindorff A."/>
            <person name="Hensen N."/>
            <person name="Bonometti L."/>
            <person name="Westerberg I."/>
            <person name="Brannstrom I.O."/>
            <person name="Guillou S."/>
            <person name="Cros-Aarteil S."/>
            <person name="Calhoun S."/>
            <person name="Haridas S."/>
            <person name="Kuo A."/>
            <person name="Mondo S."/>
            <person name="Pangilinan J."/>
            <person name="Riley R."/>
            <person name="Labutti K."/>
            <person name="Andreopoulos B."/>
            <person name="Lipzen A."/>
            <person name="Chen C."/>
            <person name="Yanf M."/>
            <person name="Daum C."/>
            <person name="Ng V."/>
            <person name="Clum A."/>
            <person name="Ohm R."/>
            <person name="Martin F."/>
            <person name="Silar P."/>
            <person name="Natvig D."/>
            <person name="Lalanne C."/>
            <person name="Gautier V."/>
            <person name="Ament-Velasquez S.L."/>
            <person name="Kruys A."/>
            <person name="Hutchinson M.I."/>
            <person name="Powell A.J."/>
            <person name="Barry K."/>
            <person name="Miller A.N."/>
            <person name="Grigoriev I.V."/>
            <person name="Debuchy R."/>
            <person name="Gladieux P."/>
            <person name="Thoren M.H."/>
            <person name="Johannesson H."/>
        </authorList>
    </citation>
    <scope>NUCLEOTIDE SEQUENCE</scope>
    <source>
        <strain evidence="1">CBS 508.74</strain>
    </source>
</reference>
<dbReference type="Proteomes" id="UP001302812">
    <property type="component" value="Unassembled WGS sequence"/>
</dbReference>
<organism evidence="1 2">
    <name type="scientific">Canariomyces notabilis</name>
    <dbReference type="NCBI Taxonomy" id="2074819"/>
    <lineage>
        <taxon>Eukaryota</taxon>
        <taxon>Fungi</taxon>
        <taxon>Dikarya</taxon>
        <taxon>Ascomycota</taxon>
        <taxon>Pezizomycotina</taxon>
        <taxon>Sordariomycetes</taxon>
        <taxon>Sordariomycetidae</taxon>
        <taxon>Sordariales</taxon>
        <taxon>Chaetomiaceae</taxon>
        <taxon>Canariomyces</taxon>
    </lineage>
</organism>
<comment type="caution">
    <text evidence="1">The sequence shown here is derived from an EMBL/GenBank/DDBJ whole genome shotgun (WGS) entry which is preliminary data.</text>
</comment>
<evidence type="ECO:0000313" key="2">
    <source>
        <dbReference type="Proteomes" id="UP001302812"/>
    </source>
</evidence>
<proteinExistence type="predicted"/>
<sequence>MLLSRRLGCTGHSVYRLDHAIFMLRHRLRVHRPLVFLLPLSGNRDEFQKPGASQFVRGSCTDKSWRSSNCPNVCVDPERDHTGGGNGVAPCPRSDIVFYCISRGLGVENCTAGFNLIDFLGTLLVRLGHLFKSLALVGTDCALAISEAFHLDYDRGCCVHKFYLDLVPSHDKHVGSVNFPWDHRASTSHDEHLDRRVNFPWKHLASNSIPQLISCSFQ</sequence>
<dbReference type="AlphaFoldDB" id="A0AAN6QE81"/>
<dbReference type="GeneID" id="89933725"/>
<name>A0AAN6QE81_9PEZI</name>
<reference evidence="1" key="1">
    <citation type="journal article" date="2023" name="Mol. Phylogenet. Evol.">
        <title>Genome-scale phylogeny and comparative genomics of the fungal order Sordariales.</title>
        <authorList>
            <person name="Hensen N."/>
            <person name="Bonometti L."/>
            <person name="Westerberg I."/>
            <person name="Brannstrom I.O."/>
            <person name="Guillou S."/>
            <person name="Cros-Aarteil S."/>
            <person name="Calhoun S."/>
            <person name="Haridas S."/>
            <person name="Kuo A."/>
            <person name="Mondo S."/>
            <person name="Pangilinan J."/>
            <person name="Riley R."/>
            <person name="LaButti K."/>
            <person name="Andreopoulos B."/>
            <person name="Lipzen A."/>
            <person name="Chen C."/>
            <person name="Yan M."/>
            <person name="Daum C."/>
            <person name="Ng V."/>
            <person name="Clum A."/>
            <person name="Steindorff A."/>
            <person name="Ohm R.A."/>
            <person name="Martin F."/>
            <person name="Silar P."/>
            <person name="Natvig D.O."/>
            <person name="Lalanne C."/>
            <person name="Gautier V."/>
            <person name="Ament-Velasquez S.L."/>
            <person name="Kruys A."/>
            <person name="Hutchinson M.I."/>
            <person name="Powell A.J."/>
            <person name="Barry K."/>
            <person name="Miller A.N."/>
            <person name="Grigoriev I.V."/>
            <person name="Debuchy R."/>
            <person name="Gladieux P."/>
            <person name="Hiltunen Thoren M."/>
            <person name="Johannesson H."/>
        </authorList>
    </citation>
    <scope>NUCLEOTIDE SEQUENCE</scope>
    <source>
        <strain evidence="1">CBS 508.74</strain>
    </source>
</reference>